<evidence type="ECO:0000313" key="3">
    <source>
        <dbReference type="Proteomes" id="UP001283341"/>
    </source>
</evidence>
<protein>
    <submittedName>
        <fullName evidence="2">Uncharacterized protein</fullName>
    </submittedName>
</protein>
<dbReference type="Proteomes" id="UP001283341">
    <property type="component" value="Unassembled WGS sequence"/>
</dbReference>
<sequence length="268" mass="30168">MQLVLYTHAPLYRRRCQLPNISLGSSSYVQLTPNSSSAIHKGDMDNDHAEDNQSFKREPFNLSVRANECTDMTEWKKLICENMPSRTWFWGAGGVLGFCYAPSLLVPWLNWAGSNHLSVSVKPTHHNKLSSNLHTTRLQSNENDVLIQRRRVAGRQKGSQSPRPSPYHRLHDKHAFGETDDGDYHCTGASCIGTLLKFHIIRSSETQRYACRPIDNQGAWHATIWLMINHGQNNQGTHGLLLLMICWNDEAVTGGPSGGLFSLVNYLT</sequence>
<reference evidence="2" key="1">
    <citation type="journal article" date="2023" name="Mol. Phylogenet. Evol.">
        <title>Genome-scale phylogeny and comparative genomics of the fungal order Sordariales.</title>
        <authorList>
            <person name="Hensen N."/>
            <person name="Bonometti L."/>
            <person name="Westerberg I."/>
            <person name="Brannstrom I.O."/>
            <person name="Guillou S."/>
            <person name="Cros-Aarteil S."/>
            <person name="Calhoun S."/>
            <person name="Haridas S."/>
            <person name="Kuo A."/>
            <person name="Mondo S."/>
            <person name="Pangilinan J."/>
            <person name="Riley R."/>
            <person name="LaButti K."/>
            <person name="Andreopoulos B."/>
            <person name="Lipzen A."/>
            <person name="Chen C."/>
            <person name="Yan M."/>
            <person name="Daum C."/>
            <person name="Ng V."/>
            <person name="Clum A."/>
            <person name="Steindorff A."/>
            <person name="Ohm R.A."/>
            <person name="Martin F."/>
            <person name="Silar P."/>
            <person name="Natvig D.O."/>
            <person name="Lalanne C."/>
            <person name="Gautier V."/>
            <person name="Ament-Velasquez S.L."/>
            <person name="Kruys A."/>
            <person name="Hutchinson M.I."/>
            <person name="Powell A.J."/>
            <person name="Barry K."/>
            <person name="Miller A.N."/>
            <person name="Grigoriev I.V."/>
            <person name="Debuchy R."/>
            <person name="Gladieux P."/>
            <person name="Hiltunen Thoren M."/>
            <person name="Johannesson H."/>
        </authorList>
    </citation>
    <scope>NUCLEOTIDE SEQUENCE</scope>
    <source>
        <strain evidence="2">CBS 118394</strain>
    </source>
</reference>
<evidence type="ECO:0000256" key="1">
    <source>
        <dbReference type="SAM" id="MobiDB-lite"/>
    </source>
</evidence>
<name>A0AAE0HZ22_9PEZI</name>
<comment type="caution">
    <text evidence="2">The sequence shown here is derived from an EMBL/GenBank/DDBJ whole genome shotgun (WGS) entry which is preliminary data.</text>
</comment>
<keyword evidence="3" id="KW-1185">Reference proteome</keyword>
<organism evidence="2 3">
    <name type="scientific">Apodospora peruviana</name>
    <dbReference type="NCBI Taxonomy" id="516989"/>
    <lineage>
        <taxon>Eukaryota</taxon>
        <taxon>Fungi</taxon>
        <taxon>Dikarya</taxon>
        <taxon>Ascomycota</taxon>
        <taxon>Pezizomycotina</taxon>
        <taxon>Sordariomycetes</taxon>
        <taxon>Sordariomycetidae</taxon>
        <taxon>Sordariales</taxon>
        <taxon>Lasiosphaeriaceae</taxon>
        <taxon>Apodospora</taxon>
    </lineage>
</organism>
<feature type="region of interest" description="Disordered" evidence="1">
    <location>
        <begin position="151"/>
        <end position="172"/>
    </location>
</feature>
<reference evidence="2" key="2">
    <citation type="submission" date="2023-06" db="EMBL/GenBank/DDBJ databases">
        <authorList>
            <consortium name="Lawrence Berkeley National Laboratory"/>
            <person name="Haridas S."/>
            <person name="Hensen N."/>
            <person name="Bonometti L."/>
            <person name="Westerberg I."/>
            <person name="Brannstrom I.O."/>
            <person name="Guillou S."/>
            <person name="Cros-Aarteil S."/>
            <person name="Calhoun S."/>
            <person name="Kuo A."/>
            <person name="Mondo S."/>
            <person name="Pangilinan J."/>
            <person name="Riley R."/>
            <person name="Labutti K."/>
            <person name="Andreopoulos B."/>
            <person name="Lipzen A."/>
            <person name="Chen C."/>
            <person name="Yanf M."/>
            <person name="Daum C."/>
            <person name="Ng V."/>
            <person name="Clum A."/>
            <person name="Steindorff A."/>
            <person name="Ohm R."/>
            <person name="Martin F."/>
            <person name="Silar P."/>
            <person name="Natvig D."/>
            <person name="Lalanne C."/>
            <person name="Gautier V."/>
            <person name="Ament-Velasquez S.L."/>
            <person name="Kruys A."/>
            <person name="Hutchinson M.I."/>
            <person name="Powell A.J."/>
            <person name="Barry K."/>
            <person name="Miller A.N."/>
            <person name="Grigoriev I.V."/>
            <person name="Debuchy R."/>
            <person name="Gladieux P."/>
            <person name="Thoren M.H."/>
            <person name="Johannesson H."/>
        </authorList>
    </citation>
    <scope>NUCLEOTIDE SEQUENCE</scope>
    <source>
        <strain evidence="2">CBS 118394</strain>
    </source>
</reference>
<dbReference type="EMBL" id="JAUEDM010000006">
    <property type="protein sequence ID" value="KAK3315519.1"/>
    <property type="molecule type" value="Genomic_DNA"/>
</dbReference>
<accession>A0AAE0HZ22</accession>
<proteinExistence type="predicted"/>
<gene>
    <name evidence="2" type="ORF">B0H66DRAFT_536386</name>
</gene>
<dbReference type="AlphaFoldDB" id="A0AAE0HZ22"/>
<evidence type="ECO:0000313" key="2">
    <source>
        <dbReference type="EMBL" id="KAK3315519.1"/>
    </source>
</evidence>